<dbReference type="OrthoDB" id="9812656at2"/>
<dbReference type="AlphaFoldDB" id="C3MEJ0"/>
<dbReference type="InterPro" id="IPR037523">
    <property type="entry name" value="VOC_core"/>
</dbReference>
<gene>
    <name evidence="2" type="ordered locus">NGR_c00090</name>
</gene>
<proteinExistence type="predicted"/>
<dbReference type="PANTHER" id="PTHR21366">
    <property type="entry name" value="GLYOXALASE FAMILY PROTEIN"/>
    <property type="match status" value="1"/>
</dbReference>
<dbReference type="PATRIC" id="fig|394.7.peg.2799"/>
<name>C3MEJ0_SINFN</name>
<dbReference type="PANTHER" id="PTHR21366:SF22">
    <property type="entry name" value="VOC DOMAIN-CONTAINING PROTEIN"/>
    <property type="match status" value="1"/>
</dbReference>
<dbReference type="InterPro" id="IPR004360">
    <property type="entry name" value="Glyas_Fos-R_dOase_dom"/>
</dbReference>
<accession>C3MEJ0</accession>
<dbReference type="Pfam" id="PF00903">
    <property type="entry name" value="Glyoxalase"/>
    <property type="match status" value="1"/>
</dbReference>
<evidence type="ECO:0000259" key="1">
    <source>
        <dbReference type="PROSITE" id="PS51819"/>
    </source>
</evidence>
<dbReference type="STRING" id="394.NGR_c00090"/>
<dbReference type="eggNOG" id="COG0346">
    <property type="taxonomic scope" value="Bacteria"/>
</dbReference>
<dbReference type="InterPro" id="IPR050383">
    <property type="entry name" value="GlyoxalaseI/FosfomycinResist"/>
</dbReference>
<organism evidence="2 3">
    <name type="scientific">Sinorhizobium fredii (strain NBRC 101917 / NGR234)</name>
    <dbReference type="NCBI Taxonomy" id="394"/>
    <lineage>
        <taxon>Bacteria</taxon>
        <taxon>Pseudomonadati</taxon>
        <taxon>Pseudomonadota</taxon>
        <taxon>Alphaproteobacteria</taxon>
        <taxon>Hyphomicrobiales</taxon>
        <taxon>Rhizobiaceae</taxon>
        <taxon>Sinorhizobium/Ensifer group</taxon>
        <taxon>Sinorhizobium</taxon>
    </lineage>
</organism>
<keyword evidence="3" id="KW-1185">Reference proteome</keyword>
<evidence type="ECO:0000313" key="2">
    <source>
        <dbReference type="EMBL" id="ACP23813.1"/>
    </source>
</evidence>
<dbReference type="HOGENOM" id="CLU_099500_2_0_5"/>
<reference evidence="2 3" key="1">
    <citation type="journal article" date="2009" name="Appl. Environ. Microbiol.">
        <title>Rhizobium sp. strain NGR234 possesses a remarkable number of secretion systems.</title>
        <authorList>
            <person name="Schmeisser C."/>
            <person name="Liesegang H."/>
            <person name="Krysciak D."/>
            <person name="Bakkou N."/>
            <person name="Le Quere A."/>
            <person name="Wollherr A."/>
            <person name="Heinemeyer I."/>
            <person name="Morgenstern B."/>
            <person name="Pommerening-Roeser A."/>
            <person name="Flores M."/>
            <person name="Palacios R."/>
            <person name="Brenner S."/>
            <person name="Gottschalk G."/>
            <person name="Schmitz R.A."/>
            <person name="Broughton W.J."/>
            <person name="Perret X."/>
            <person name="Strittmatter A.W."/>
            <person name="Streit W.R."/>
        </authorList>
    </citation>
    <scope>NUCLEOTIDE SEQUENCE [LARGE SCALE GENOMIC DNA]</scope>
    <source>
        <strain evidence="3">NBRC 101917 / NGR234</strain>
    </source>
</reference>
<protein>
    <submittedName>
        <fullName evidence="2">Predicted glyoxalase/bleomycin resistance protein/dioxygenase</fullName>
    </submittedName>
</protein>
<evidence type="ECO:0000313" key="3">
    <source>
        <dbReference type="Proteomes" id="UP000001054"/>
    </source>
</evidence>
<dbReference type="PROSITE" id="PS51819">
    <property type="entry name" value="VOC"/>
    <property type="match status" value="1"/>
</dbReference>
<feature type="domain" description="VOC" evidence="1">
    <location>
        <begin position="38"/>
        <end position="163"/>
    </location>
</feature>
<dbReference type="EMBL" id="CP001389">
    <property type="protein sequence ID" value="ACP23813.1"/>
    <property type="molecule type" value="Genomic_DNA"/>
</dbReference>
<sequence>MPNSSRCRSRRSPARACGRFAPWHCKLRGTTLAAALEGILETALYADDLDAAEAFYGNVLGLARITRVGNRHVFFRCGDGVLLIFNAAETVKPPAAGALPVPSHGTQGKGHMCFRVGAPALEAWKAKLEAAGVAIEADIRWPNGARSFYFRDPAGNSLECAEPGLWDID</sequence>
<dbReference type="KEGG" id="rhi:NGR_c00090"/>
<dbReference type="Proteomes" id="UP000001054">
    <property type="component" value="Chromosome"/>
</dbReference>
<dbReference type="InterPro" id="IPR029068">
    <property type="entry name" value="Glyas_Bleomycin-R_OHBP_Dase"/>
</dbReference>
<dbReference type="Gene3D" id="3.10.180.10">
    <property type="entry name" value="2,3-Dihydroxybiphenyl 1,2-Dioxygenase, domain 1"/>
    <property type="match status" value="1"/>
</dbReference>
<dbReference type="SUPFAM" id="SSF54593">
    <property type="entry name" value="Glyoxalase/Bleomycin resistance protein/Dihydroxybiphenyl dioxygenase"/>
    <property type="match status" value="1"/>
</dbReference>